<proteinExistence type="predicted"/>
<evidence type="ECO:0000313" key="2">
    <source>
        <dbReference type="EMBL" id="ACQ55032.1"/>
    </source>
</evidence>
<evidence type="ECO:0000256" key="1">
    <source>
        <dbReference type="SAM" id="Phobius"/>
    </source>
</evidence>
<sequence>MNKENSILVNNDTKEKSIENDSEELFDKLNIEGNDYRRISNTIKKEDNDLKITGDDMLLNAIANSFPQEQKLNENLKKKFSRVLLFLLSILIFSIVGIVLFMGTGKLKYNEWTIRLFITGVFIEIVGIIQIIVTSLFPKEDRKNYFDFLDKCTHHKHEKE</sequence>
<protein>
    <submittedName>
        <fullName evidence="2">Uncharacterized protein</fullName>
    </submittedName>
</protein>
<feature type="transmembrane region" description="Helical" evidence="1">
    <location>
        <begin position="114"/>
        <end position="137"/>
    </location>
</feature>
<dbReference type="AlphaFoldDB" id="A0A3F2ZWS1"/>
<keyword evidence="1" id="KW-1133">Transmembrane helix</keyword>
<reference evidence="3" key="2">
    <citation type="submission" date="2008-05" db="EMBL/GenBank/DDBJ databases">
        <title>Genome sequence of Clostridium botulinum Ba4 strain 657.</title>
        <authorList>
            <person name="Shrivastava S."/>
            <person name="Brown J.L."/>
            <person name="Bruce D."/>
            <person name="Detter C."/>
            <person name="Munk C."/>
            <person name="Smith L.A."/>
            <person name="Smith T.J."/>
            <person name="Sutton G."/>
            <person name="Brettin T.S."/>
        </authorList>
    </citation>
    <scope>NUCLEOTIDE SEQUENCE [LARGE SCALE GENOMIC DNA]</scope>
    <source>
        <strain evidence="3">657 / Type Ba4</strain>
    </source>
</reference>
<gene>
    <name evidence="2" type="ordered locus">CLJ_B2500</name>
</gene>
<keyword evidence="1" id="KW-0472">Membrane</keyword>
<evidence type="ECO:0000313" key="3">
    <source>
        <dbReference type="Proteomes" id="UP000002333"/>
    </source>
</evidence>
<feature type="transmembrane region" description="Helical" evidence="1">
    <location>
        <begin position="83"/>
        <end position="102"/>
    </location>
</feature>
<dbReference type="EMBL" id="CP001083">
    <property type="protein sequence ID" value="ACQ55032.1"/>
    <property type="molecule type" value="Genomic_DNA"/>
</dbReference>
<accession>A0A3F2ZWS1</accession>
<reference evidence="2 3" key="1">
    <citation type="journal article" date="2007" name="PLoS ONE">
        <title>Analysis of the neurotoxin complex genes in Clostridium botulinum A1-A4 and B1 strains: BoNT/A3, /Ba4 and /B1 clusters are located within plasmids.</title>
        <authorList>
            <person name="Smith T.J."/>
            <person name="Hill K.K."/>
            <person name="Foley B.T."/>
            <person name="Detter J.C."/>
            <person name="Munk A.C."/>
            <person name="Bruce D.C."/>
            <person name="Doggett N.A."/>
            <person name="Smith L.A."/>
            <person name="Marks J.D."/>
            <person name="Xie G."/>
            <person name="Brettin T.S."/>
        </authorList>
    </citation>
    <scope>NUCLEOTIDE SEQUENCE [LARGE SCALE GENOMIC DNA]</scope>
    <source>
        <strain evidence="3">657 / Type Ba4</strain>
    </source>
</reference>
<dbReference type="RefSeq" id="WP_012721382.1">
    <property type="nucleotide sequence ID" value="NC_012658.1"/>
</dbReference>
<dbReference type="KEGG" id="cbi:CLJ_B2500"/>
<organism evidence="2 3">
    <name type="scientific">Clostridium botulinum (strain 657 / Type Ba4)</name>
    <dbReference type="NCBI Taxonomy" id="515621"/>
    <lineage>
        <taxon>Bacteria</taxon>
        <taxon>Bacillati</taxon>
        <taxon>Bacillota</taxon>
        <taxon>Clostridia</taxon>
        <taxon>Eubacteriales</taxon>
        <taxon>Clostridiaceae</taxon>
        <taxon>Clostridium</taxon>
    </lineage>
</organism>
<keyword evidence="1" id="KW-0812">Transmembrane</keyword>
<dbReference type="Proteomes" id="UP000002333">
    <property type="component" value="Chromosome"/>
</dbReference>
<name>A0A3F2ZWS1_CLOB6</name>